<dbReference type="Pfam" id="PF04427">
    <property type="entry name" value="Brix"/>
    <property type="match status" value="1"/>
</dbReference>
<keyword evidence="3" id="KW-1185">Reference proteome</keyword>
<dbReference type="GO" id="GO:0034457">
    <property type="term" value="C:Mpp10 complex"/>
    <property type="evidence" value="ECO:0007669"/>
    <property type="project" value="UniProtKB-ARBA"/>
</dbReference>
<dbReference type="OrthoDB" id="10253204at2759"/>
<comment type="caution">
    <text evidence="2">The sequence shown here is derived from an EMBL/GenBank/DDBJ whole genome shotgun (WGS) entry which is preliminary data.</text>
</comment>
<dbReference type="GO" id="GO:0030515">
    <property type="term" value="F:snoRNA binding"/>
    <property type="evidence" value="ECO:0007669"/>
    <property type="project" value="TreeGrafter"/>
</dbReference>
<dbReference type="GO" id="GO:0006364">
    <property type="term" value="P:rRNA processing"/>
    <property type="evidence" value="ECO:0007669"/>
    <property type="project" value="InterPro"/>
</dbReference>
<dbReference type="PANTHER" id="PTHR22734:SF2">
    <property type="entry name" value="U3 SMALL NUCLEOLAR RIBONUCLEOPROTEIN PROTEIN IMP4"/>
    <property type="match status" value="1"/>
</dbReference>
<dbReference type="SMART" id="SM00879">
    <property type="entry name" value="Brix"/>
    <property type="match status" value="1"/>
</dbReference>
<dbReference type="Gene3D" id="3.40.50.10480">
    <property type="entry name" value="Probable brix-domain ribosomal biogenesis protein"/>
    <property type="match status" value="1"/>
</dbReference>
<dbReference type="InterPro" id="IPR007109">
    <property type="entry name" value="Brix"/>
</dbReference>
<name>A0A177BD18_9BILA</name>
<sequence>MLRRQARERREYIYRKSAEQEKKLLNVKKQKISDAIDGGDRIPHQLKDEADKLKNIVDWEDNNTKKINSEIDDEYRCAGLTDPKIVVTTSHNPSAKLKEFVKVCLKVCLFLIISIFPFTLEYKNTSYNREKTEVRLLFPTSQRINRGNVDIKQLVQVCRKNGVTDLIFVHEHRGVPDGLVISHLPYGPTAYFTISNVVMRHDIEAIAKLPESYPHLIFDGFKTDLGFRVTNILKYLFPVPKLNSKRIVTFSNTEDFISMRHHAFKKYPELKLMELGPRFEMKLYKIILGTIDLVNISKVEWVHRPFMRTTKKRVFL</sequence>
<dbReference type="InterPro" id="IPR044281">
    <property type="entry name" value="IMP4/RPF1"/>
</dbReference>
<feature type="domain" description="Brix" evidence="1">
    <location>
        <begin position="83"/>
        <end position="292"/>
    </location>
</feature>
<dbReference type="Proteomes" id="UP000078046">
    <property type="component" value="Unassembled WGS sequence"/>
</dbReference>
<dbReference type="FunFam" id="3.40.50.10480:FF:000001">
    <property type="entry name" value="IMP4, U3 small nucleolar ribonucleoprotein"/>
    <property type="match status" value="1"/>
</dbReference>
<evidence type="ECO:0000259" key="1">
    <source>
        <dbReference type="PROSITE" id="PS50833"/>
    </source>
</evidence>
<proteinExistence type="predicted"/>
<organism evidence="2 3">
    <name type="scientific">Intoshia linei</name>
    <dbReference type="NCBI Taxonomy" id="1819745"/>
    <lineage>
        <taxon>Eukaryota</taxon>
        <taxon>Metazoa</taxon>
        <taxon>Spiralia</taxon>
        <taxon>Lophotrochozoa</taxon>
        <taxon>Mesozoa</taxon>
        <taxon>Orthonectida</taxon>
        <taxon>Rhopaluridae</taxon>
        <taxon>Intoshia</taxon>
    </lineage>
</organism>
<gene>
    <name evidence="2" type="ORF">A3Q56_00832</name>
</gene>
<dbReference type="GO" id="GO:0005654">
    <property type="term" value="C:nucleoplasm"/>
    <property type="evidence" value="ECO:0007669"/>
    <property type="project" value="UniProtKB-ARBA"/>
</dbReference>
<keyword evidence="2" id="KW-0687">Ribonucleoprotein</keyword>
<dbReference type="SUPFAM" id="SSF52954">
    <property type="entry name" value="Class II aaRS ABD-related"/>
    <property type="match status" value="1"/>
</dbReference>
<dbReference type="GO" id="GO:0042134">
    <property type="term" value="F:rRNA primary transcript binding"/>
    <property type="evidence" value="ECO:0007669"/>
    <property type="project" value="InterPro"/>
</dbReference>
<dbReference type="PANTHER" id="PTHR22734">
    <property type="entry name" value="U3 SMALL NUCLEOLAR RIBONUCLEOPROTEIN PROTEIN IMP4"/>
    <property type="match status" value="1"/>
</dbReference>
<reference evidence="2 3" key="1">
    <citation type="submission" date="2016-04" db="EMBL/GenBank/DDBJ databases">
        <title>The genome of Intoshia linei affirms orthonectids as highly simplified spiralians.</title>
        <authorList>
            <person name="Mikhailov K.V."/>
            <person name="Slusarev G.S."/>
            <person name="Nikitin M.A."/>
            <person name="Logacheva M.D."/>
            <person name="Penin A."/>
            <person name="Aleoshin V."/>
            <person name="Panchin Y.V."/>
        </authorList>
    </citation>
    <scope>NUCLEOTIDE SEQUENCE [LARGE SCALE GENOMIC DNA]</scope>
    <source>
        <strain evidence="2">Intl2013</strain>
        <tissue evidence="2">Whole animal</tissue>
    </source>
</reference>
<dbReference type="GO" id="GO:0032040">
    <property type="term" value="C:small-subunit processome"/>
    <property type="evidence" value="ECO:0007669"/>
    <property type="project" value="TreeGrafter"/>
</dbReference>
<evidence type="ECO:0000313" key="3">
    <source>
        <dbReference type="Proteomes" id="UP000078046"/>
    </source>
</evidence>
<dbReference type="GO" id="GO:0042274">
    <property type="term" value="P:ribosomal small subunit biogenesis"/>
    <property type="evidence" value="ECO:0007669"/>
    <property type="project" value="UniProtKB-ARBA"/>
</dbReference>
<evidence type="ECO:0000313" key="2">
    <source>
        <dbReference type="EMBL" id="OAF71404.1"/>
    </source>
</evidence>
<dbReference type="PROSITE" id="PS50833">
    <property type="entry name" value="BRIX"/>
    <property type="match status" value="1"/>
</dbReference>
<protein>
    <submittedName>
        <fullName evidence="2">U3 small nucleolar ribonucleoprotein IMP4</fullName>
    </submittedName>
</protein>
<accession>A0A177BD18</accession>
<dbReference type="AlphaFoldDB" id="A0A177BD18"/>
<dbReference type="EMBL" id="LWCA01000054">
    <property type="protein sequence ID" value="OAF71404.1"/>
    <property type="molecule type" value="Genomic_DNA"/>
</dbReference>